<gene>
    <name evidence="1" type="ORF">K504DRAFT_508519</name>
</gene>
<dbReference type="OrthoDB" id="2151789at2759"/>
<reference evidence="1" key="1">
    <citation type="journal article" date="2020" name="Stud. Mycol.">
        <title>101 Dothideomycetes genomes: a test case for predicting lifestyles and emergence of pathogens.</title>
        <authorList>
            <person name="Haridas S."/>
            <person name="Albert R."/>
            <person name="Binder M."/>
            <person name="Bloem J."/>
            <person name="Labutti K."/>
            <person name="Salamov A."/>
            <person name="Andreopoulos B."/>
            <person name="Baker S."/>
            <person name="Barry K."/>
            <person name="Bills G."/>
            <person name="Bluhm B."/>
            <person name="Cannon C."/>
            <person name="Castanera R."/>
            <person name="Culley D."/>
            <person name="Daum C."/>
            <person name="Ezra D."/>
            <person name="Gonzalez J."/>
            <person name="Henrissat B."/>
            <person name="Kuo A."/>
            <person name="Liang C."/>
            <person name="Lipzen A."/>
            <person name="Lutzoni F."/>
            <person name="Magnuson J."/>
            <person name="Mondo S."/>
            <person name="Nolan M."/>
            <person name="Ohm R."/>
            <person name="Pangilinan J."/>
            <person name="Park H.-J."/>
            <person name="Ramirez L."/>
            <person name="Alfaro M."/>
            <person name="Sun H."/>
            <person name="Tritt A."/>
            <person name="Yoshinaga Y."/>
            <person name="Zwiers L.-H."/>
            <person name="Turgeon B."/>
            <person name="Goodwin S."/>
            <person name="Spatafora J."/>
            <person name="Crous P."/>
            <person name="Grigoriev I."/>
        </authorList>
    </citation>
    <scope>NUCLEOTIDE SEQUENCE</scope>
    <source>
        <strain evidence="1">CBS 279.74</strain>
    </source>
</reference>
<evidence type="ECO:0000313" key="1">
    <source>
        <dbReference type="EMBL" id="KAF2702887.1"/>
    </source>
</evidence>
<protein>
    <submittedName>
        <fullName evidence="1">Uncharacterized protein</fullName>
    </submittedName>
</protein>
<dbReference type="AlphaFoldDB" id="A0A6G1JRU6"/>
<keyword evidence="2" id="KW-1185">Reference proteome</keyword>
<sequence>MKTFAAHDIWGSVAIFPPTALAFDRLVQATVEFVNADTDEDTQTISSAGFAFGNHVVTCCIYQTQGLVESSSLEGFTDLPDRIEQHNTRHTAHRDSPLFVIPINPICASSHDDERVHQVTEGLLAAFKNRAIAKGLLHRYMFAKLRLTRRKTFSPATGKRASSDPIT</sequence>
<accession>A0A6G1JRU6</accession>
<organism evidence="1 2">
    <name type="scientific">Pleomassaria siparia CBS 279.74</name>
    <dbReference type="NCBI Taxonomy" id="1314801"/>
    <lineage>
        <taxon>Eukaryota</taxon>
        <taxon>Fungi</taxon>
        <taxon>Dikarya</taxon>
        <taxon>Ascomycota</taxon>
        <taxon>Pezizomycotina</taxon>
        <taxon>Dothideomycetes</taxon>
        <taxon>Pleosporomycetidae</taxon>
        <taxon>Pleosporales</taxon>
        <taxon>Pleomassariaceae</taxon>
        <taxon>Pleomassaria</taxon>
    </lineage>
</organism>
<evidence type="ECO:0000313" key="2">
    <source>
        <dbReference type="Proteomes" id="UP000799428"/>
    </source>
</evidence>
<dbReference type="Proteomes" id="UP000799428">
    <property type="component" value="Unassembled WGS sequence"/>
</dbReference>
<dbReference type="EMBL" id="MU005791">
    <property type="protein sequence ID" value="KAF2702887.1"/>
    <property type="molecule type" value="Genomic_DNA"/>
</dbReference>
<name>A0A6G1JRU6_9PLEO</name>
<proteinExistence type="predicted"/>